<dbReference type="InParanoid" id="A0A482X7Y8"/>
<comment type="similarity">
    <text evidence="3">Belongs to the DNAAF1 family.</text>
</comment>
<dbReference type="AlphaFoldDB" id="A0A482X7Y8"/>
<dbReference type="InterPro" id="IPR032675">
    <property type="entry name" value="LRR_dom_sf"/>
</dbReference>
<evidence type="ECO:0000313" key="11">
    <source>
        <dbReference type="Proteomes" id="UP000291343"/>
    </source>
</evidence>
<evidence type="ECO:0000256" key="4">
    <source>
        <dbReference type="ARBA" id="ARBA00022614"/>
    </source>
</evidence>
<dbReference type="SMART" id="SM00365">
    <property type="entry name" value="LRR_SD22"/>
    <property type="match status" value="5"/>
</dbReference>
<comment type="caution">
    <text evidence="10">The sequence shown here is derived from an EMBL/GenBank/DDBJ whole genome shotgun (WGS) entry which is preliminary data.</text>
</comment>
<protein>
    <recommendedName>
        <fullName evidence="8">Dynein axonemal assembly factor 1 homolog</fullName>
    </recommendedName>
</protein>
<evidence type="ECO:0000256" key="6">
    <source>
        <dbReference type="ARBA" id="ARBA00023069"/>
    </source>
</evidence>
<evidence type="ECO:0000256" key="1">
    <source>
        <dbReference type="ARBA" id="ARBA00003843"/>
    </source>
</evidence>
<feature type="region of interest" description="Disordered" evidence="9">
    <location>
        <begin position="276"/>
        <end position="331"/>
    </location>
</feature>
<keyword evidence="5" id="KW-0677">Repeat</keyword>
<name>A0A482X7Y8_LAOST</name>
<feature type="region of interest" description="Disordered" evidence="9">
    <location>
        <begin position="795"/>
        <end position="845"/>
    </location>
</feature>
<dbReference type="InterPro" id="IPR050576">
    <property type="entry name" value="Cilia_flagella_integrity"/>
</dbReference>
<feature type="region of interest" description="Disordered" evidence="9">
    <location>
        <begin position="530"/>
        <end position="559"/>
    </location>
</feature>
<evidence type="ECO:0000256" key="2">
    <source>
        <dbReference type="ARBA" id="ARBA00004138"/>
    </source>
</evidence>
<keyword evidence="7" id="KW-0966">Cell projection</keyword>
<organism evidence="10 11">
    <name type="scientific">Laodelphax striatellus</name>
    <name type="common">Small brown planthopper</name>
    <name type="synonym">Delphax striatella</name>
    <dbReference type="NCBI Taxonomy" id="195883"/>
    <lineage>
        <taxon>Eukaryota</taxon>
        <taxon>Metazoa</taxon>
        <taxon>Ecdysozoa</taxon>
        <taxon>Arthropoda</taxon>
        <taxon>Hexapoda</taxon>
        <taxon>Insecta</taxon>
        <taxon>Pterygota</taxon>
        <taxon>Neoptera</taxon>
        <taxon>Paraneoptera</taxon>
        <taxon>Hemiptera</taxon>
        <taxon>Auchenorrhyncha</taxon>
        <taxon>Fulgoroidea</taxon>
        <taxon>Delphacidae</taxon>
        <taxon>Criomorphinae</taxon>
        <taxon>Laodelphax</taxon>
    </lineage>
</organism>
<feature type="compositionally biased region" description="Basic and acidic residues" evidence="9">
    <location>
        <begin position="797"/>
        <end position="808"/>
    </location>
</feature>
<evidence type="ECO:0000256" key="8">
    <source>
        <dbReference type="ARBA" id="ARBA00024433"/>
    </source>
</evidence>
<reference evidence="10 11" key="1">
    <citation type="journal article" date="2017" name="Gigascience">
        <title>Genome sequence of the small brown planthopper, Laodelphax striatellus.</title>
        <authorList>
            <person name="Zhu J."/>
            <person name="Jiang F."/>
            <person name="Wang X."/>
            <person name="Yang P."/>
            <person name="Bao Y."/>
            <person name="Zhao W."/>
            <person name="Wang W."/>
            <person name="Lu H."/>
            <person name="Wang Q."/>
            <person name="Cui N."/>
            <person name="Li J."/>
            <person name="Chen X."/>
            <person name="Luo L."/>
            <person name="Yu J."/>
            <person name="Kang L."/>
            <person name="Cui F."/>
        </authorList>
    </citation>
    <scope>NUCLEOTIDE SEQUENCE [LARGE SCALE GENOMIC DNA]</scope>
    <source>
        <strain evidence="10">Lst14</strain>
    </source>
</reference>
<feature type="compositionally biased region" description="Basic and acidic residues" evidence="9">
    <location>
        <begin position="530"/>
        <end position="552"/>
    </location>
</feature>
<dbReference type="GO" id="GO:0005930">
    <property type="term" value="C:axoneme"/>
    <property type="evidence" value="ECO:0007669"/>
    <property type="project" value="TreeGrafter"/>
</dbReference>
<dbReference type="InterPro" id="IPR001611">
    <property type="entry name" value="Leu-rich_rpt"/>
</dbReference>
<keyword evidence="4" id="KW-0433">Leucine-rich repeat</keyword>
<feature type="compositionally biased region" description="Low complexity" evidence="9">
    <location>
        <begin position="826"/>
        <end position="839"/>
    </location>
</feature>
<dbReference type="SUPFAM" id="SSF52075">
    <property type="entry name" value="Outer arm dynein light chain 1"/>
    <property type="match status" value="1"/>
</dbReference>
<gene>
    <name evidence="10" type="ORF">LSTR_LSTR005305</name>
</gene>
<dbReference type="FunFam" id="3.80.10.10:FF:000166">
    <property type="entry name" value="Dynein assembly factor 1, axonemal"/>
    <property type="match status" value="1"/>
</dbReference>
<dbReference type="PANTHER" id="PTHR45973">
    <property type="entry name" value="PROTEIN PHOSPHATASE 1 REGULATORY SUBUNIT SDS22-RELATED"/>
    <property type="match status" value="1"/>
</dbReference>
<evidence type="ECO:0000256" key="5">
    <source>
        <dbReference type="ARBA" id="ARBA00022737"/>
    </source>
</evidence>
<feature type="compositionally biased region" description="Acidic residues" evidence="9">
    <location>
        <begin position="315"/>
        <end position="327"/>
    </location>
</feature>
<dbReference type="Gene3D" id="3.80.10.10">
    <property type="entry name" value="Ribonuclease Inhibitor"/>
    <property type="match status" value="2"/>
</dbReference>
<dbReference type="Pfam" id="PF14580">
    <property type="entry name" value="LRR_9"/>
    <property type="match status" value="1"/>
</dbReference>
<evidence type="ECO:0000256" key="7">
    <source>
        <dbReference type="ARBA" id="ARBA00023273"/>
    </source>
</evidence>
<comment type="subcellular location">
    <subcellularLocation>
        <location evidence="2">Cell projection</location>
        <location evidence="2">Cilium</location>
    </subcellularLocation>
</comment>
<sequence length="863" mass="97869">MSTVIDYIGKTEERLNNLKEDGKSGPRMTKEAIRKHCKEHKLFLTPYLNDVLYLHFKGYSYIENLEEYVGLKCLWLENNGLLRITNLENQVELRCLYLHNNLIDKIENLDALKNLDTINLCHNYIKKIENLSVLPVLKTLMISHNKLSSFEDISHLMDCKELSTVDLSHNQIDDQKIVEIMGAMQSLRVLNLLGNPVRNKINFYRKVLTLECEDLQYLDDRPVFPKDRVCAEAWRNGGDEAEELARKTWVDNEQKKLHASVMALLSLKKRKKYQSALDVESNQDGTENRERTFINETIDSGSKSEVDSSSCSSSSEEEQNSDDEIEGEERIVMPWDANGNRGETMEDRENGCLIEEICEENGDQNQTIIFKNVKANNDSDDKDRDGKIKDVAIFTKAASGDLGQFQKQTDEIPSQSQLTSFDKREKFIKICETIEEENENASLTPPALDTSDSGEHNAFCIQPFCSIIELKDSEYPENIISKNNSKSSLNFKSISSDDKSEVRVPSVIEVVNANRQGKCEFDHFEIDIDNEKDQKNVDGGKKNDKESIHSAEEGSSNDDIEYQMIERLQEISENCLLKREFDQLTSTKNSLSYDGTSSPDVNIFIKKIENVKSEEFSILGRIGKTERSYIQQSKASADINTFDQDHSYSKIISDTSVTKYEEKYELSNESIECPVIDEGKSEENENGIFERANSSSSDHLATLNSIRDDNCSKLKDEAETMSESEDEYCTRTAGNGIIINNKNVSENDISNQNTFDVEDDEKVSTNVKYPEELNNESLSTGTGMQNNLENTDLEMQNENKSEDTEGKAEAMTGAISSNGIPDKTFNSLQNSSENNSNLLSDKDENQKLKNYSLELQMAVEASK</sequence>
<keyword evidence="11" id="KW-1185">Reference proteome</keyword>
<dbReference type="STRING" id="195883.A0A482X7Y8"/>
<dbReference type="GO" id="GO:0070840">
    <property type="term" value="F:dynein complex binding"/>
    <property type="evidence" value="ECO:0007669"/>
    <property type="project" value="TreeGrafter"/>
</dbReference>
<accession>A0A482X7Y8</accession>
<keyword evidence="6" id="KW-0969">Cilium</keyword>
<dbReference type="PROSITE" id="PS51450">
    <property type="entry name" value="LRR"/>
    <property type="match status" value="4"/>
</dbReference>
<evidence type="ECO:0000256" key="3">
    <source>
        <dbReference type="ARBA" id="ARBA00006453"/>
    </source>
</evidence>
<comment type="function">
    <text evidence="1">Cilium-specific protein required for cilia structures.</text>
</comment>
<evidence type="ECO:0000256" key="9">
    <source>
        <dbReference type="SAM" id="MobiDB-lite"/>
    </source>
</evidence>
<dbReference type="GO" id="GO:0035082">
    <property type="term" value="P:axoneme assembly"/>
    <property type="evidence" value="ECO:0007669"/>
    <property type="project" value="TreeGrafter"/>
</dbReference>
<dbReference type="OrthoDB" id="1904536at2759"/>
<dbReference type="EMBL" id="QKKF02016138">
    <property type="protein sequence ID" value="RZF41843.1"/>
    <property type="molecule type" value="Genomic_DNA"/>
</dbReference>
<dbReference type="SMR" id="A0A482X7Y8"/>
<dbReference type="Proteomes" id="UP000291343">
    <property type="component" value="Unassembled WGS sequence"/>
</dbReference>
<evidence type="ECO:0000313" key="10">
    <source>
        <dbReference type="EMBL" id="RZF41843.1"/>
    </source>
</evidence>
<feature type="compositionally biased region" description="Low complexity" evidence="9">
    <location>
        <begin position="299"/>
        <end position="314"/>
    </location>
</feature>
<dbReference type="PANTHER" id="PTHR45973:SF9">
    <property type="entry name" value="LEUCINE-RICH REPEAT-CONTAINING PROTEIN 46"/>
    <property type="match status" value="1"/>
</dbReference>
<proteinExistence type="inferred from homology"/>